<organism evidence="1 2">
    <name type="scientific">Microbispora corallina</name>
    <dbReference type="NCBI Taxonomy" id="83302"/>
    <lineage>
        <taxon>Bacteria</taxon>
        <taxon>Bacillati</taxon>
        <taxon>Actinomycetota</taxon>
        <taxon>Actinomycetes</taxon>
        <taxon>Streptosporangiales</taxon>
        <taxon>Streptosporangiaceae</taxon>
        <taxon>Microbispora</taxon>
    </lineage>
</organism>
<evidence type="ECO:0000313" key="2">
    <source>
        <dbReference type="Proteomes" id="UP000603904"/>
    </source>
</evidence>
<gene>
    <name evidence="1" type="ORF">Mco01_34260</name>
</gene>
<accession>A0ABQ4G041</accession>
<keyword evidence="2" id="KW-1185">Reference proteome</keyword>
<sequence length="79" mass="8657">MSSARTIPGRTLYGIPGIRGDAGKCRAPETGARTFDVRKIDVQKIDVRKIDVRKIDVRAVREVAVREIAPRRGGKTASP</sequence>
<dbReference type="EMBL" id="BOOC01000014">
    <property type="protein sequence ID" value="GIH40426.1"/>
    <property type="molecule type" value="Genomic_DNA"/>
</dbReference>
<protein>
    <submittedName>
        <fullName evidence="1">Uncharacterized protein</fullName>
    </submittedName>
</protein>
<name>A0ABQ4G041_9ACTN</name>
<dbReference type="Proteomes" id="UP000603904">
    <property type="component" value="Unassembled WGS sequence"/>
</dbReference>
<reference evidence="1 2" key="1">
    <citation type="submission" date="2021-01" db="EMBL/GenBank/DDBJ databases">
        <title>Whole genome shotgun sequence of Microbispora corallina NBRC 16416.</title>
        <authorList>
            <person name="Komaki H."/>
            <person name="Tamura T."/>
        </authorList>
    </citation>
    <scope>NUCLEOTIDE SEQUENCE [LARGE SCALE GENOMIC DNA]</scope>
    <source>
        <strain evidence="1 2">NBRC 16416</strain>
    </source>
</reference>
<proteinExistence type="predicted"/>
<evidence type="ECO:0000313" key="1">
    <source>
        <dbReference type="EMBL" id="GIH40426.1"/>
    </source>
</evidence>
<comment type="caution">
    <text evidence="1">The sequence shown here is derived from an EMBL/GenBank/DDBJ whole genome shotgun (WGS) entry which is preliminary data.</text>
</comment>